<evidence type="ECO:0000256" key="1">
    <source>
        <dbReference type="ARBA" id="ARBA00004651"/>
    </source>
</evidence>
<feature type="transmembrane region" description="Helical" evidence="7">
    <location>
        <begin position="173"/>
        <end position="192"/>
    </location>
</feature>
<feature type="transmembrane region" description="Helical" evidence="7">
    <location>
        <begin position="58"/>
        <end position="77"/>
    </location>
</feature>
<keyword evidence="6 7" id="KW-0472">Membrane</keyword>
<dbReference type="PROSITE" id="PS01023">
    <property type="entry name" value="PTR2_2"/>
    <property type="match status" value="1"/>
</dbReference>
<evidence type="ECO:0000313" key="10">
    <source>
        <dbReference type="Proteomes" id="UP000708576"/>
    </source>
</evidence>
<feature type="transmembrane region" description="Helical" evidence="7">
    <location>
        <begin position="111"/>
        <end position="133"/>
    </location>
</feature>
<name>A0ABS5JTL7_9BACT</name>
<evidence type="ECO:0000256" key="6">
    <source>
        <dbReference type="ARBA" id="ARBA00023136"/>
    </source>
</evidence>
<dbReference type="PROSITE" id="PS50850">
    <property type="entry name" value="MFS"/>
    <property type="match status" value="1"/>
</dbReference>
<keyword evidence="10" id="KW-1185">Reference proteome</keyword>
<dbReference type="InterPro" id="IPR018456">
    <property type="entry name" value="PTR2_symporter_CS"/>
</dbReference>
<protein>
    <submittedName>
        <fullName evidence="9">MFS transporter</fullName>
    </submittedName>
</protein>
<reference evidence="9 10" key="1">
    <citation type="journal article" date="2015" name="Int. J. Syst. Evol. Microbiol.">
        <title>Carboxylicivirga linearis sp. nov., isolated from a sea cucumber culture pond.</title>
        <authorList>
            <person name="Wang F.Q."/>
            <person name="Zhou Y.X."/>
            <person name="Lin X.Z."/>
            <person name="Chen G.J."/>
            <person name="Du Z.J."/>
        </authorList>
    </citation>
    <scope>NUCLEOTIDE SEQUENCE [LARGE SCALE GENOMIC DNA]</scope>
    <source>
        <strain evidence="9 10">FB218</strain>
    </source>
</reference>
<keyword evidence="5 7" id="KW-1133">Transmembrane helix</keyword>
<feature type="transmembrane region" description="Helical" evidence="7">
    <location>
        <begin position="367"/>
        <end position="388"/>
    </location>
</feature>
<dbReference type="PANTHER" id="PTHR23517:SF2">
    <property type="entry name" value="MULTIDRUG RESISTANCE PROTEIN MDTH"/>
    <property type="match status" value="1"/>
</dbReference>
<keyword evidence="2" id="KW-0813">Transport</keyword>
<accession>A0ABS5JTL7</accession>
<dbReference type="RefSeq" id="WP_212215396.1">
    <property type="nucleotide sequence ID" value="NZ_JAGUCO010000004.1"/>
</dbReference>
<feature type="domain" description="Major facilitator superfamily (MFS) profile" evidence="8">
    <location>
        <begin position="1"/>
        <end position="477"/>
    </location>
</feature>
<gene>
    <name evidence="9" type="ORF">KEM10_07640</name>
</gene>
<keyword evidence="3" id="KW-1003">Cell membrane</keyword>
<dbReference type="Proteomes" id="UP000708576">
    <property type="component" value="Unassembled WGS sequence"/>
</dbReference>
<evidence type="ECO:0000256" key="3">
    <source>
        <dbReference type="ARBA" id="ARBA00022475"/>
    </source>
</evidence>
<feature type="transmembrane region" description="Helical" evidence="7">
    <location>
        <begin position="83"/>
        <end position="104"/>
    </location>
</feature>
<dbReference type="EMBL" id="JAGUCO010000004">
    <property type="protein sequence ID" value="MBS2098150.1"/>
    <property type="molecule type" value="Genomic_DNA"/>
</dbReference>
<dbReference type="Gene3D" id="1.20.1250.20">
    <property type="entry name" value="MFS general substrate transporter like domains"/>
    <property type="match status" value="2"/>
</dbReference>
<feature type="transmembrane region" description="Helical" evidence="7">
    <location>
        <begin position="290"/>
        <end position="307"/>
    </location>
</feature>
<feature type="transmembrane region" description="Helical" evidence="7">
    <location>
        <begin position="224"/>
        <end position="249"/>
    </location>
</feature>
<dbReference type="InterPro" id="IPR011701">
    <property type="entry name" value="MFS"/>
</dbReference>
<proteinExistence type="predicted"/>
<dbReference type="PANTHER" id="PTHR23517">
    <property type="entry name" value="RESISTANCE PROTEIN MDTM, PUTATIVE-RELATED-RELATED"/>
    <property type="match status" value="1"/>
</dbReference>
<feature type="transmembrane region" description="Helical" evidence="7">
    <location>
        <begin position="313"/>
        <end position="346"/>
    </location>
</feature>
<dbReference type="SUPFAM" id="SSF103473">
    <property type="entry name" value="MFS general substrate transporter"/>
    <property type="match status" value="1"/>
</dbReference>
<dbReference type="Pfam" id="PF07690">
    <property type="entry name" value="MFS_1"/>
    <property type="match status" value="1"/>
</dbReference>
<comment type="caution">
    <text evidence="9">The sequence shown here is derived from an EMBL/GenBank/DDBJ whole genome shotgun (WGS) entry which is preliminary data.</text>
</comment>
<feature type="transmembrane region" description="Helical" evidence="7">
    <location>
        <begin position="27"/>
        <end position="46"/>
    </location>
</feature>
<comment type="subcellular location">
    <subcellularLocation>
        <location evidence="1">Cell membrane</location>
        <topology evidence="1">Multi-pass membrane protein</topology>
    </subcellularLocation>
</comment>
<dbReference type="InterPro" id="IPR050171">
    <property type="entry name" value="MFS_Transporters"/>
</dbReference>
<evidence type="ECO:0000313" key="9">
    <source>
        <dbReference type="EMBL" id="MBS2098150.1"/>
    </source>
</evidence>
<sequence>MSNIGRTLKSFPKLFWVANTIELLERFAWYGFFMLFANYLTSSLDAGGLELSQAQKGIIMGFGTGILYFLPIITGSIADKFGYRRVLFVAFIVYTTAFIAMPLFKSFTGVFFIYLYLALGAALFKPIISATVAKTTNDSNASIGFGIFYMMVNLGAFFGPLVTLLFKNSSYTLVFYISAGIVALNFILLLFYKEPELEKNDDTLATAISKVFKNILVVLKDFKFVLFLLIVAGFWTMYNQLFFTLPVFIKQWVDTSSMFDFFAQYAPFFSENYGAGDGQMEAEFITNLDALYIIIFQIIVSAIVMKWRPLKTMMTGFLVCSIGMALTLTTQNVLYTLVAIYVFAIGEMAGSPKITEYIGRIAPPDKKALYMGYSFIPVFIGNVFAGIISGNVYQIMSDKTQFVQQEMASRGITLSEGLTQDEYFSTAAQKLDMSTSELTNFLWDKYDPSSIWKVLLFIGLFAVVALFFYDKNLRKSEAK</sequence>
<evidence type="ECO:0000256" key="5">
    <source>
        <dbReference type="ARBA" id="ARBA00022989"/>
    </source>
</evidence>
<dbReference type="InterPro" id="IPR036259">
    <property type="entry name" value="MFS_trans_sf"/>
</dbReference>
<keyword evidence="4 7" id="KW-0812">Transmembrane</keyword>
<evidence type="ECO:0000256" key="4">
    <source>
        <dbReference type="ARBA" id="ARBA00022692"/>
    </source>
</evidence>
<organism evidence="9 10">
    <name type="scientific">Carboxylicivirga linearis</name>
    <dbReference type="NCBI Taxonomy" id="1628157"/>
    <lineage>
        <taxon>Bacteria</taxon>
        <taxon>Pseudomonadati</taxon>
        <taxon>Bacteroidota</taxon>
        <taxon>Bacteroidia</taxon>
        <taxon>Marinilabiliales</taxon>
        <taxon>Marinilabiliaceae</taxon>
        <taxon>Carboxylicivirga</taxon>
    </lineage>
</organism>
<feature type="transmembrane region" description="Helical" evidence="7">
    <location>
        <begin position="145"/>
        <end position="166"/>
    </location>
</feature>
<feature type="transmembrane region" description="Helical" evidence="7">
    <location>
        <begin position="450"/>
        <end position="469"/>
    </location>
</feature>
<evidence type="ECO:0000259" key="8">
    <source>
        <dbReference type="PROSITE" id="PS50850"/>
    </source>
</evidence>
<evidence type="ECO:0000256" key="2">
    <source>
        <dbReference type="ARBA" id="ARBA00022448"/>
    </source>
</evidence>
<dbReference type="InterPro" id="IPR020846">
    <property type="entry name" value="MFS_dom"/>
</dbReference>
<evidence type="ECO:0000256" key="7">
    <source>
        <dbReference type="SAM" id="Phobius"/>
    </source>
</evidence>